<keyword evidence="7 11" id="KW-0319">Glycerol metabolism</keyword>
<keyword evidence="9 11" id="KW-0012">Acyltransferase</keyword>
<name>L7LBG7_9ACTN</name>
<dbReference type="UniPathway" id="UPA00282"/>
<dbReference type="Proteomes" id="UP000053405">
    <property type="component" value="Unassembled WGS sequence"/>
</dbReference>
<dbReference type="PANTHER" id="PTHR31650">
    <property type="entry name" value="O-ACYLTRANSFERASE (WSD1-LIKE) FAMILY PROTEIN"/>
    <property type="match status" value="1"/>
</dbReference>
<dbReference type="InterPro" id="IPR004255">
    <property type="entry name" value="O-acyltransferase_WSD1_N"/>
</dbReference>
<dbReference type="GO" id="GO:0019432">
    <property type="term" value="P:triglyceride biosynthetic process"/>
    <property type="evidence" value="ECO:0007669"/>
    <property type="project" value="UniProtKB-UniPathway"/>
</dbReference>
<dbReference type="InterPro" id="IPR045034">
    <property type="entry name" value="O-acyltransferase_WSD1-like"/>
</dbReference>
<dbReference type="eggNOG" id="COG1020">
    <property type="taxonomic scope" value="Bacteria"/>
</dbReference>
<evidence type="ECO:0000313" key="14">
    <source>
        <dbReference type="EMBL" id="GAC58274.1"/>
    </source>
</evidence>
<dbReference type="PANTHER" id="PTHR31650:SF1">
    <property type="entry name" value="WAX ESTER SYNTHASE_DIACYLGLYCEROL ACYLTRANSFERASE 4-RELATED"/>
    <property type="match status" value="1"/>
</dbReference>
<dbReference type="GO" id="GO:0001666">
    <property type="term" value="P:response to hypoxia"/>
    <property type="evidence" value="ECO:0007669"/>
    <property type="project" value="TreeGrafter"/>
</dbReference>
<dbReference type="GO" id="GO:0051701">
    <property type="term" value="P:biological process involved in interaction with host"/>
    <property type="evidence" value="ECO:0007669"/>
    <property type="project" value="TreeGrafter"/>
</dbReference>
<dbReference type="STRING" id="1121927.GOHSU_36_00170"/>
<comment type="pathway">
    <text evidence="2">Lipid metabolism.</text>
</comment>
<dbReference type="AlphaFoldDB" id="L7LBG7"/>
<dbReference type="EC" id="2.3.1.20" evidence="4 11"/>
<keyword evidence="5 11" id="KW-0444">Lipid biosynthesis</keyword>
<evidence type="ECO:0000256" key="10">
    <source>
        <dbReference type="ARBA" id="ARBA00048109"/>
    </source>
</evidence>
<evidence type="ECO:0000256" key="4">
    <source>
        <dbReference type="ARBA" id="ARBA00013244"/>
    </source>
</evidence>
<comment type="catalytic activity">
    <reaction evidence="10 11">
        <text>an acyl-CoA + a 1,2-diacyl-sn-glycerol = a triacyl-sn-glycerol + CoA</text>
        <dbReference type="Rhea" id="RHEA:10868"/>
        <dbReference type="ChEBI" id="CHEBI:17815"/>
        <dbReference type="ChEBI" id="CHEBI:57287"/>
        <dbReference type="ChEBI" id="CHEBI:58342"/>
        <dbReference type="ChEBI" id="CHEBI:64615"/>
        <dbReference type="EC" id="2.3.1.20"/>
    </reaction>
</comment>
<evidence type="ECO:0000256" key="7">
    <source>
        <dbReference type="ARBA" id="ARBA00022798"/>
    </source>
</evidence>
<dbReference type="GO" id="GO:0006071">
    <property type="term" value="P:glycerol metabolic process"/>
    <property type="evidence" value="ECO:0007669"/>
    <property type="project" value="UniProtKB-KW"/>
</dbReference>
<feature type="domain" description="O-acyltransferase WSD1-like N-terminal" evidence="12">
    <location>
        <begin position="10"/>
        <end position="274"/>
    </location>
</feature>
<dbReference type="NCBIfam" id="TIGR02946">
    <property type="entry name" value="acyl_WS_DGAT"/>
    <property type="match status" value="1"/>
</dbReference>
<keyword evidence="15" id="KW-1185">Reference proteome</keyword>
<evidence type="ECO:0000256" key="9">
    <source>
        <dbReference type="ARBA" id="ARBA00023315"/>
    </source>
</evidence>
<sequence length="479" mass="52711">MVQYMPVTQSMFLIAETRDQPMHVGGLQLFIPRQGQTAEELAEEIYERFRAATDIQDLFLKRPASPASIAGYTAWQHAHDIDFDYHVRRIVLPRPGSIKNLLRYVSLSHGALLDRSRPMWEVHIIEGLTDGRVALYTKIHHSLADGVTALRILQRTLSPDPDDRTGTAFWDKEITRRRRRRRTPAPAKTLAQRLTGALGSALSTADDLIGLAPAAAKVAMVGVLDRDFVAPLQQAPSTVLNVPIGSARRFAAQDWPIERLRAVARRHRVTFNDVLIAMCSGALRRYLADQAPLPEESLNAMVPVSLHDQPGDDGNAVTAIIVRMATDVADPAQRLQEIVRSTTSAKLVVRKLKPLQSLALGAANVWPLAFAPVPGFVNYTPRGFNLIISSVPGPEEPQYWNGARLDGTYPVSIAMEGLAMNITVTTVGGKVNLGVIGARAQLPRLQRILDHFEAALVELEQIPSIAPASPDNPEPSRRR</sequence>
<feature type="domain" description="O-acyltransferase WSD1 C-terminal" evidence="13">
    <location>
        <begin position="314"/>
        <end position="459"/>
    </location>
</feature>
<dbReference type="InterPro" id="IPR014292">
    <property type="entry name" value="Acyl_transf_WS/DGAT"/>
</dbReference>
<organism evidence="14 15">
    <name type="scientific">Gordonia hirsuta DSM 44140 = NBRC 16056</name>
    <dbReference type="NCBI Taxonomy" id="1121927"/>
    <lineage>
        <taxon>Bacteria</taxon>
        <taxon>Bacillati</taxon>
        <taxon>Actinomycetota</taxon>
        <taxon>Actinomycetes</taxon>
        <taxon>Mycobacteriales</taxon>
        <taxon>Gordoniaceae</taxon>
        <taxon>Gordonia</taxon>
    </lineage>
</organism>
<comment type="caution">
    <text evidence="14">The sequence shown here is derived from an EMBL/GenBank/DDBJ whole genome shotgun (WGS) entry which is preliminary data.</text>
</comment>
<evidence type="ECO:0000256" key="5">
    <source>
        <dbReference type="ARBA" id="ARBA00022516"/>
    </source>
</evidence>
<dbReference type="GO" id="GO:0071731">
    <property type="term" value="P:response to nitric oxide"/>
    <property type="evidence" value="ECO:0007669"/>
    <property type="project" value="TreeGrafter"/>
</dbReference>
<dbReference type="GO" id="GO:0004144">
    <property type="term" value="F:diacylglycerol O-acyltransferase activity"/>
    <property type="evidence" value="ECO:0007669"/>
    <property type="project" value="UniProtKB-EC"/>
</dbReference>
<dbReference type="SUPFAM" id="SSF52777">
    <property type="entry name" value="CoA-dependent acyltransferases"/>
    <property type="match status" value="2"/>
</dbReference>
<keyword evidence="8 11" id="KW-0443">Lipid metabolism</keyword>
<gene>
    <name evidence="14" type="ORF">GOHSU_36_00170</name>
</gene>
<evidence type="ECO:0000256" key="6">
    <source>
        <dbReference type="ARBA" id="ARBA00022679"/>
    </source>
</evidence>
<proteinExistence type="inferred from homology"/>
<evidence type="ECO:0000256" key="8">
    <source>
        <dbReference type="ARBA" id="ARBA00023098"/>
    </source>
</evidence>
<evidence type="ECO:0000259" key="12">
    <source>
        <dbReference type="Pfam" id="PF03007"/>
    </source>
</evidence>
<comment type="pathway">
    <text evidence="1 11">Glycerolipid metabolism; triacylglycerol biosynthesis.</text>
</comment>
<dbReference type="Pfam" id="PF03007">
    <property type="entry name" value="WS_DGAT_cat"/>
    <property type="match status" value="1"/>
</dbReference>
<evidence type="ECO:0000256" key="1">
    <source>
        <dbReference type="ARBA" id="ARBA00004771"/>
    </source>
</evidence>
<evidence type="ECO:0000256" key="11">
    <source>
        <dbReference type="RuleBase" id="RU361241"/>
    </source>
</evidence>
<accession>L7LBG7</accession>
<evidence type="ECO:0000256" key="2">
    <source>
        <dbReference type="ARBA" id="ARBA00005189"/>
    </source>
</evidence>
<protein>
    <recommendedName>
        <fullName evidence="4 11">Diacylglycerol O-acyltransferase</fullName>
        <ecNumber evidence="4 11">2.3.1.20</ecNumber>
    </recommendedName>
</protein>
<reference evidence="14 15" key="1">
    <citation type="submission" date="2012-12" db="EMBL/GenBank/DDBJ databases">
        <title>Whole genome shotgun sequence of Gordonia hirsuta NBRC 16056.</title>
        <authorList>
            <person name="Isaki-Nakamura S."/>
            <person name="Hosoyama A."/>
            <person name="Tsuchikane K."/>
            <person name="Katsumata H."/>
            <person name="Baba S."/>
            <person name="Yamazaki S."/>
            <person name="Fujita N."/>
        </authorList>
    </citation>
    <scope>NUCLEOTIDE SEQUENCE [LARGE SCALE GENOMIC DNA]</scope>
    <source>
        <strain evidence="14 15">NBRC 16056</strain>
    </source>
</reference>
<evidence type="ECO:0000256" key="3">
    <source>
        <dbReference type="ARBA" id="ARBA00009587"/>
    </source>
</evidence>
<keyword evidence="6 11" id="KW-0808">Transferase</keyword>
<comment type="similarity">
    <text evidence="3 11">Belongs to the long-chain O-acyltransferase family.</text>
</comment>
<dbReference type="Gene3D" id="3.30.559.30">
    <property type="entry name" value="Nonribosomal peptide synthetase, condensation domain"/>
    <property type="match status" value="1"/>
</dbReference>
<dbReference type="Pfam" id="PF06974">
    <property type="entry name" value="WS_DGAT_C"/>
    <property type="match status" value="1"/>
</dbReference>
<dbReference type="EMBL" id="BANT01000036">
    <property type="protein sequence ID" value="GAC58274.1"/>
    <property type="molecule type" value="Genomic_DNA"/>
</dbReference>
<dbReference type="InterPro" id="IPR009721">
    <property type="entry name" value="O-acyltransferase_WSD1_C"/>
</dbReference>
<evidence type="ECO:0000259" key="13">
    <source>
        <dbReference type="Pfam" id="PF06974"/>
    </source>
</evidence>
<dbReference type="GO" id="GO:0005886">
    <property type="term" value="C:plasma membrane"/>
    <property type="evidence" value="ECO:0007669"/>
    <property type="project" value="TreeGrafter"/>
</dbReference>
<evidence type="ECO:0000313" key="15">
    <source>
        <dbReference type="Proteomes" id="UP000053405"/>
    </source>
</evidence>